<name>A0A2T3ZH84_TRIA4</name>
<dbReference type="AlphaFoldDB" id="A0A2T3ZH84"/>
<proteinExistence type="predicted"/>
<dbReference type="Proteomes" id="UP000240493">
    <property type="component" value="Unassembled WGS sequence"/>
</dbReference>
<organism evidence="1 2">
    <name type="scientific">Trichoderma asperellum (strain ATCC 204424 / CBS 433.97 / NBRC 101777)</name>
    <dbReference type="NCBI Taxonomy" id="1042311"/>
    <lineage>
        <taxon>Eukaryota</taxon>
        <taxon>Fungi</taxon>
        <taxon>Dikarya</taxon>
        <taxon>Ascomycota</taxon>
        <taxon>Pezizomycotina</taxon>
        <taxon>Sordariomycetes</taxon>
        <taxon>Hypocreomycetidae</taxon>
        <taxon>Hypocreales</taxon>
        <taxon>Hypocreaceae</taxon>
        <taxon>Trichoderma</taxon>
    </lineage>
</organism>
<evidence type="ECO:0000313" key="1">
    <source>
        <dbReference type="EMBL" id="PTB44175.1"/>
    </source>
</evidence>
<evidence type="ECO:0000313" key="2">
    <source>
        <dbReference type="Proteomes" id="UP000240493"/>
    </source>
</evidence>
<accession>A0A2T3ZH84</accession>
<reference evidence="1 2" key="1">
    <citation type="submission" date="2016-07" db="EMBL/GenBank/DDBJ databases">
        <title>Multiple horizontal gene transfer events from other fungi enriched the ability of initially mycotrophic Trichoderma (Ascomycota) to feed on dead plant biomass.</title>
        <authorList>
            <consortium name="DOE Joint Genome Institute"/>
            <person name="Aerts A."/>
            <person name="Atanasova L."/>
            <person name="Chenthamara K."/>
            <person name="Zhang J."/>
            <person name="Grujic M."/>
            <person name="Henrissat B."/>
            <person name="Kuo A."/>
            <person name="Salamov A."/>
            <person name="Lipzen A."/>
            <person name="Labutti K."/>
            <person name="Barry K."/>
            <person name="Miao Y."/>
            <person name="Rahimi M.J."/>
            <person name="Shen Q."/>
            <person name="Grigoriev I.V."/>
            <person name="Kubicek C.P."/>
            <person name="Druzhinina I.S."/>
        </authorList>
    </citation>
    <scope>NUCLEOTIDE SEQUENCE [LARGE SCALE GENOMIC DNA]</scope>
    <source>
        <strain evidence="1 2">CBS 433.97</strain>
    </source>
</reference>
<dbReference type="EMBL" id="KZ679258">
    <property type="protein sequence ID" value="PTB44175.1"/>
    <property type="molecule type" value="Genomic_DNA"/>
</dbReference>
<sequence>MDGCGGRGADQRRLTDDSREDLMYKQYTIQTDAVCFDPVFGRQIRPLLHHNPSMPPNPYFSPCLFATIFACTVHFGQLYTSDLLQCQCR</sequence>
<keyword evidence="2" id="KW-1185">Reference proteome</keyword>
<protein>
    <submittedName>
        <fullName evidence="1">Uncharacterized protein</fullName>
    </submittedName>
</protein>
<gene>
    <name evidence="1" type="ORF">M441DRAFT_342915</name>
</gene>